<dbReference type="EMBL" id="BMML01000057">
    <property type="protein sequence ID" value="GGN46657.1"/>
    <property type="molecule type" value="Genomic_DNA"/>
</dbReference>
<evidence type="ECO:0000256" key="1">
    <source>
        <dbReference type="SAM" id="MobiDB-lite"/>
    </source>
</evidence>
<feature type="region of interest" description="Disordered" evidence="1">
    <location>
        <begin position="190"/>
        <end position="217"/>
    </location>
</feature>
<evidence type="ECO:0000313" key="2">
    <source>
        <dbReference type="EMBL" id="GGN46657.1"/>
    </source>
</evidence>
<accession>A0A917XR85</accession>
<feature type="region of interest" description="Disordered" evidence="1">
    <location>
        <begin position="1"/>
        <end position="28"/>
    </location>
</feature>
<dbReference type="Proteomes" id="UP000653411">
    <property type="component" value="Unassembled WGS sequence"/>
</dbReference>
<proteinExistence type="predicted"/>
<name>A0A917XR85_9ACTN</name>
<sequence length="312" mass="33439">MTHAPHKPGETAHGPGDGAHDRGDGPVHAGHLRAVLEQLRTLVPKRRRDWAYPTFAGLVLTHGRDFAPASWTAGTHPRRTGECFAAAHEWADREGWAYCEGYALAADPVIGAFEHAWCLTPDGRVADPAIPDGWVLAYRGLPLTASFLRAQGRGDAAVITLPRDMLVGPNAAVLRDGLPSDALATDTRLAAGDGPAVPARHLPTTHAGDGLPGRTDREPLSPATQVRDLLTAAGIDFEETVHTDGSGTVVTAFRHPAGRRPRRSHAERGVPVSADTLREPRADVVVSLRAWGWREGSYGTEFSRPSRAPRPD</sequence>
<dbReference type="AlphaFoldDB" id="A0A917XR85"/>
<evidence type="ECO:0000313" key="3">
    <source>
        <dbReference type="Proteomes" id="UP000653411"/>
    </source>
</evidence>
<gene>
    <name evidence="2" type="ORF">GCM10011578_099690</name>
</gene>
<reference evidence="2" key="1">
    <citation type="journal article" date="2014" name="Int. J. Syst. Evol. Microbiol.">
        <title>Complete genome sequence of Corynebacterium casei LMG S-19264T (=DSM 44701T), isolated from a smear-ripened cheese.</title>
        <authorList>
            <consortium name="US DOE Joint Genome Institute (JGI-PGF)"/>
            <person name="Walter F."/>
            <person name="Albersmeier A."/>
            <person name="Kalinowski J."/>
            <person name="Ruckert C."/>
        </authorList>
    </citation>
    <scope>NUCLEOTIDE SEQUENCE</scope>
    <source>
        <strain evidence="2">CGMCC 4.7110</strain>
    </source>
</reference>
<reference evidence="2" key="2">
    <citation type="submission" date="2020-09" db="EMBL/GenBank/DDBJ databases">
        <authorList>
            <person name="Sun Q."/>
            <person name="Zhou Y."/>
        </authorList>
    </citation>
    <scope>NUCLEOTIDE SEQUENCE</scope>
    <source>
        <strain evidence="2">CGMCC 4.7110</strain>
    </source>
</reference>
<keyword evidence="3" id="KW-1185">Reference proteome</keyword>
<protein>
    <submittedName>
        <fullName evidence="2">Uncharacterized protein</fullName>
    </submittedName>
</protein>
<organism evidence="2 3">
    <name type="scientific">Streptomyces fuscichromogenes</name>
    <dbReference type="NCBI Taxonomy" id="1324013"/>
    <lineage>
        <taxon>Bacteria</taxon>
        <taxon>Bacillati</taxon>
        <taxon>Actinomycetota</taxon>
        <taxon>Actinomycetes</taxon>
        <taxon>Kitasatosporales</taxon>
        <taxon>Streptomycetaceae</taxon>
        <taxon>Streptomyces</taxon>
    </lineage>
</organism>
<comment type="caution">
    <text evidence="2">The sequence shown here is derived from an EMBL/GenBank/DDBJ whole genome shotgun (WGS) entry which is preliminary data.</text>
</comment>
<dbReference type="RefSeq" id="WP_189269639.1">
    <property type="nucleotide sequence ID" value="NZ_BMML01000057.1"/>
</dbReference>